<evidence type="ECO:0000313" key="2">
    <source>
        <dbReference type="EMBL" id="CAH3177476.1"/>
    </source>
</evidence>
<feature type="compositionally biased region" description="Acidic residues" evidence="1">
    <location>
        <begin position="90"/>
        <end position="113"/>
    </location>
</feature>
<evidence type="ECO:0000313" key="3">
    <source>
        <dbReference type="Proteomes" id="UP001159405"/>
    </source>
</evidence>
<dbReference type="EMBL" id="CALNXK010000226">
    <property type="protein sequence ID" value="CAH3177476.1"/>
    <property type="molecule type" value="Genomic_DNA"/>
</dbReference>
<feature type="non-terminal residue" evidence="2">
    <location>
        <position position="333"/>
    </location>
</feature>
<keyword evidence="3" id="KW-1185">Reference proteome</keyword>
<evidence type="ECO:0000256" key="1">
    <source>
        <dbReference type="SAM" id="MobiDB-lite"/>
    </source>
</evidence>
<dbReference type="Proteomes" id="UP001159405">
    <property type="component" value="Unassembled WGS sequence"/>
</dbReference>
<protein>
    <submittedName>
        <fullName evidence="2">Uncharacterized protein</fullName>
    </submittedName>
</protein>
<gene>
    <name evidence="2" type="ORF">PLOB_00019351</name>
</gene>
<accession>A0ABN8RDU8</accession>
<name>A0ABN8RDU8_9CNID</name>
<sequence length="333" mass="38677">MEMCCSCFMDTKYKCLRCKIPICNQCSVFEENEDVEGWRAGRSVAYCEACDRELKRATQGLTLSRAEYRQLQFIACFRSLETERDCKDNDEMEPLEEEEEGEEEEEENVDEEEKPPKKKKNKRAKRGPWGLWKQDLVDDLVDIIITNDYYQRKLIFVNTKNQQNGKVYEKVLKELKNRAGCIRNSVPFTVAQVRTKFKKCISECKKAALTIKTATGVKRFQDDKNYGVWFDRLFELVKTRDSCRPDLATEPLMNVPVTDCNDDVDNEDQDLAKDHPSTQLFVPVKTAPKKRKRKGDNTEILTEAVNLLKTAVENDASKEMLAFLKEDIEKSRE</sequence>
<reference evidence="2 3" key="1">
    <citation type="submission" date="2022-05" db="EMBL/GenBank/DDBJ databases">
        <authorList>
            <consortium name="Genoscope - CEA"/>
            <person name="William W."/>
        </authorList>
    </citation>
    <scope>NUCLEOTIDE SEQUENCE [LARGE SCALE GENOMIC DNA]</scope>
</reference>
<organism evidence="2 3">
    <name type="scientific">Porites lobata</name>
    <dbReference type="NCBI Taxonomy" id="104759"/>
    <lineage>
        <taxon>Eukaryota</taxon>
        <taxon>Metazoa</taxon>
        <taxon>Cnidaria</taxon>
        <taxon>Anthozoa</taxon>
        <taxon>Hexacorallia</taxon>
        <taxon>Scleractinia</taxon>
        <taxon>Fungiina</taxon>
        <taxon>Poritidae</taxon>
        <taxon>Porites</taxon>
    </lineage>
</organism>
<comment type="caution">
    <text evidence="2">The sequence shown here is derived from an EMBL/GenBank/DDBJ whole genome shotgun (WGS) entry which is preliminary data.</text>
</comment>
<proteinExistence type="predicted"/>
<feature type="region of interest" description="Disordered" evidence="1">
    <location>
        <begin position="85"/>
        <end position="124"/>
    </location>
</feature>